<evidence type="ECO:0000313" key="1">
    <source>
        <dbReference type="EMBL" id="CAH2080245.1"/>
    </source>
</evidence>
<dbReference type="AlphaFoldDB" id="A0AAU9T8Q2"/>
<protein>
    <submittedName>
        <fullName evidence="1">Uncharacterized protein</fullName>
    </submittedName>
</protein>
<keyword evidence="2" id="KW-1185">Reference proteome</keyword>
<reference evidence="1 2" key="1">
    <citation type="submission" date="2022-03" db="EMBL/GenBank/DDBJ databases">
        <authorList>
            <person name="Nunn A."/>
            <person name="Chopra R."/>
            <person name="Nunn A."/>
            <person name="Contreras Garrido A."/>
        </authorList>
    </citation>
    <scope>NUCLEOTIDE SEQUENCE [LARGE SCALE GENOMIC DNA]</scope>
</reference>
<name>A0AAU9T8Q2_THLAR</name>
<dbReference type="InterPro" id="IPR026555">
    <property type="entry name" value="NSL3/Tex30"/>
</dbReference>
<accession>A0AAU9T8Q2</accession>
<dbReference type="Proteomes" id="UP000836841">
    <property type="component" value="Chromosome 7"/>
</dbReference>
<sequence>MHENALYHVDKLQAVCSKIETVSQLHVIDGEDHSFKIGKKHLETTSLTQDQVEDVALQAIAAFVSKPLAC</sequence>
<evidence type="ECO:0000313" key="2">
    <source>
        <dbReference type="Proteomes" id="UP000836841"/>
    </source>
</evidence>
<dbReference type="PANTHER" id="PTHR13136">
    <property type="entry name" value="TESTIS DEVELOPMENT PROTEIN PRTD"/>
    <property type="match status" value="1"/>
</dbReference>
<dbReference type="EMBL" id="OU466863">
    <property type="protein sequence ID" value="CAH2080245.1"/>
    <property type="molecule type" value="Genomic_DNA"/>
</dbReference>
<proteinExistence type="predicted"/>
<organism evidence="1 2">
    <name type="scientific">Thlaspi arvense</name>
    <name type="common">Field penny-cress</name>
    <dbReference type="NCBI Taxonomy" id="13288"/>
    <lineage>
        <taxon>Eukaryota</taxon>
        <taxon>Viridiplantae</taxon>
        <taxon>Streptophyta</taxon>
        <taxon>Embryophyta</taxon>
        <taxon>Tracheophyta</taxon>
        <taxon>Spermatophyta</taxon>
        <taxon>Magnoliopsida</taxon>
        <taxon>eudicotyledons</taxon>
        <taxon>Gunneridae</taxon>
        <taxon>Pentapetalae</taxon>
        <taxon>rosids</taxon>
        <taxon>malvids</taxon>
        <taxon>Brassicales</taxon>
        <taxon>Brassicaceae</taxon>
        <taxon>Thlaspideae</taxon>
        <taxon>Thlaspi</taxon>
    </lineage>
</organism>
<gene>
    <name evidence="1" type="ORF">TAV2_LOCUS22735</name>
</gene>
<dbReference type="PANTHER" id="PTHR13136:SF11">
    <property type="entry name" value="TESTIS-EXPRESSED PROTEIN 30"/>
    <property type="match status" value="1"/>
</dbReference>